<feature type="compositionally biased region" description="Basic and acidic residues" evidence="1">
    <location>
        <begin position="24"/>
        <end position="43"/>
    </location>
</feature>
<evidence type="ECO:0000313" key="3">
    <source>
        <dbReference type="EMBL" id="RKN80249.1"/>
    </source>
</evidence>
<protein>
    <submittedName>
        <fullName evidence="3">Uncharacterized protein</fullName>
    </submittedName>
</protein>
<name>A0A3B0C7B0_9FLAO</name>
<comment type="caution">
    <text evidence="3">The sequence shown here is derived from an EMBL/GenBank/DDBJ whole genome shotgun (WGS) entry which is preliminary data.</text>
</comment>
<feature type="signal peptide" evidence="2">
    <location>
        <begin position="1"/>
        <end position="20"/>
    </location>
</feature>
<dbReference type="AlphaFoldDB" id="A0A3B0C7B0"/>
<evidence type="ECO:0000256" key="2">
    <source>
        <dbReference type="SAM" id="SignalP"/>
    </source>
</evidence>
<evidence type="ECO:0000256" key="1">
    <source>
        <dbReference type="SAM" id="MobiDB-lite"/>
    </source>
</evidence>
<dbReference type="EMBL" id="RBCJ01000003">
    <property type="protein sequence ID" value="RKN80249.1"/>
    <property type="molecule type" value="Genomic_DNA"/>
</dbReference>
<keyword evidence="2" id="KW-0732">Signal</keyword>
<reference evidence="3 4" key="1">
    <citation type="submission" date="2018-10" db="EMBL/GenBank/DDBJ databases">
        <title>Ulvibacterium marinum gen. nov., sp. nov., a novel marine bacterium of the family Flavobacteriaceae, isolated from a culture of the green alga Ulva prolifera.</title>
        <authorList>
            <person name="Zhang Z."/>
        </authorList>
    </citation>
    <scope>NUCLEOTIDE SEQUENCE [LARGE SCALE GENOMIC DNA]</scope>
    <source>
        <strain evidence="3 4">CCMM003</strain>
    </source>
</reference>
<keyword evidence="4" id="KW-1185">Reference proteome</keyword>
<dbReference type="Proteomes" id="UP000276603">
    <property type="component" value="Unassembled WGS sequence"/>
</dbReference>
<feature type="chain" id="PRO_5017358556" evidence="2">
    <location>
        <begin position="21"/>
        <end position="120"/>
    </location>
</feature>
<feature type="region of interest" description="Disordered" evidence="1">
    <location>
        <begin position="24"/>
        <end position="50"/>
    </location>
</feature>
<accession>A0A3B0C7B0</accession>
<organism evidence="3 4">
    <name type="scientific">Ulvibacterium marinum</name>
    <dbReference type="NCBI Taxonomy" id="2419782"/>
    <lineage>
        <taxon>Bacteria</taxon>
        <taxon>Pseudomonadati</taxon>
        <taxon>Bacteroidota</taxon>
        <taxon>Flavobacteriia</taxon>
        <taxon>Flavobacteriales</taxon>
        <taxon>Flavobacteriaceae</taxon>
        <taxon>Ulvibacterium</taxon>
    </lineage>
</organism>
<sequence>MQKFFYLTAMAWLGVYPMHAQDMQKSEDTNRDNTKVEKHRSDTSTEPSTLLKRKSENTIGPQRHLSEAIGNSMGQYPHTDKLSTSNLPEMTVYEPKGNYKMRVFEVDSTKQFHLKIYKAL</sequence>
<evidence type="ECO:0000313" key="4">
    <source>
        <dbReference type="Proteomes" id="UP000276603"/>
    </source>
</evidence>
<dbReference type="OrthoDB" id="1445848at2"/>
<gene>
    <name evidence="3" type="ORF">D7Z94_18645</name>
</gene>
<dbReference type="RefSeq" id="WP_120713058.1">
    <property type="nucleotide sequence ID" value="NZ_RBCJ01000003.1"/>
</dbReference>
<proteinExistence type="predicted"/>